<evidence type="ECO:0000259" key="5">
    <source>
        <dbReference type="Pfam" id="PF12001"/>
    </source>
</evidence>
<dbReference type="SUPFAM" id="SSF48403">
    <property type="entry name" value="Ankyrin repeat"/>
    <property type="match status" value="1"/>
</dbReference>
<feature type="region of interest" description="Disordered" evidence="4">
    <location>
        <begin position="367"/>
        <end position="401"/>
    </location>
</feature>
<feature type="compositionally biased region" description="Basic and acidic residues" evidence="4">
    <location>
        <begin position="906"/>
        <end position="915"/>
    </location>
</feature>
<evidence type="ECO:0000313" key="8">
    <source>
        <dbReference type="Proteomes" id="UP000824782"/>
    </source>
</evidence>
<accession>A0AAV7BZ69</accession>
<feature type="compositionally biased region" description="Polar residues" evidence="4">
    <location>
        <begin position="303"/>
        <end position="314"/>
    </location>
</feature>
<feature type="compositionally biased region" description="Polar residues" evidence="4">
    <location>
        <begin position="827"/>
        <end position="839"/>
    </location>
</feature>
<organism evidence="7 8">
    <name type="scientific">Engystomops pustulosus</name>
    <name type="common">Tungara frog</name>
    <name type="synonym">Physalaemus pustulosus</name>
    <dbReference type="NCBI Taxonomy" id="76066"/>
    <lineage>
        <taxon>Eukaryota</taxon>
        <taxon>Metazoa</taxon>
        <taxon>Chordata</taxon>
        <taxon>Craniata</taxon>
        <taxon>Vertebrata</taxon>
        <taxon>Euteleostomi</taxon>
        <taxon>Amphibia</taxon>
        <taxon>Batrachia</taxon>
        <taxon>Anura</taxon>
        <taxon>Neobatrachia</taxon>
        <taxon>Hyloidea</taxon>
        <taxon>Leptodactylidae</taxon>
        <taxon>Leiuperinae</taxon>
        <taxon>Engystomops</taxon>
    </lineage>
</organism>
<gene>
    <name evidence="7" type="ORF">GDO81_010210</name>
</gene>
<feature type="region of interest" description="Disordered" evidence="4">
    <location>
        <begin position="458"/>
        <end position="505"/>
    </location>
</feature>
<dbReference type="PROSITE" id="PS50297">
    <property type="entry name" value="ANK_REP_REGION"/>
    <property type="match status" value="3"/>
</dbReference>
<feature type="compositionally biased region" description="Basic and acidic residues" evidence="4">
    <location>
        <begin position="926"/>
        <end position="947"/>
    </location>
</feature>
<feature type="compositionally biased region" description="Basic and acidic residues" evidence="4">
    <location>
        <begin position="333"/>
        <end position="343"/>
    </location>
</feature>
<evidence type="ECO:0000256" key="4">
    <source>
        <dbReference type="SAM" id="MobiDB-lite"/>
    </source>
</evidence>
<evidence type="ECO:0000313" key="7">
    <source>
        <dbReference type="EMBL" id="KAG8577523.1"/>
    </source>
</evidence>
<feature type="compositionally biased region" description="Basic and acidic residues" evidence="4">
    <location>
        <begin position="1328"/>
        <end position="1368"/>
    </location>
</feature>
<dbReference type="Pfam" id="PF12796">
    <property type="entry name" value="Ank_2"/>
    <property type="match status" value="1"/>
</dbReference>
<proteinExistence type="predicted"/>
<evidence type="ECO:0000256" key="2">
    <source>
        <dbReference type="PROSITE-ProRule" id="PRU00023"/>
    </source>
</evidence>
<evidence type="ECO:0000259" key="6">
    <source>
        <dbReference type="Pfam" id="PF14915"/>
    </source>
</evidence>
<reference evidence="7" key="1">
    <citation type="thesis" date="2020" institute="ProQuest LLC" country="789 East Eisenhower Parkway, Ann Arbor, MI, USA">
        <title>Comparative Genomics and Chromosome Evolution.</title>
        <authorList>
            <person name="Mudd A.B."/>
        </authorList>
    </citation>
    <scope>NUCLEOTIDE SEQUENCE</scope>
    <source>
        <strain evidence="7">237g6f4</strain>
        <tissue evidence="7">Blood</tissue>
    </source>
</reference>
<dbReference type="InterPro" id="IPR002110">
    <property type="entry name" value="Ankyrin_rpt"/>
</dbReference>
<feature type="compositionally biased region" description="Polar residues" evidence="4">
    <location>
        <begin position="760"/>
        <end position="776"/>
    </location>
</feature>
<dbReference type="InterPro" id="IPR039497">
    <property type="entry name" value="CC144C-like_CC_dom"/>
</dbReference>
<feature type="compositionally biased region" description="Polar residues" evidence="4">
    <location>
        <begin position="378"/>
        <end position="401"/>
    </location>
</feature>
<feature type="domain" description="CCDC144C-like coiled-coil" evidence="6">
    <location>
        <begin position="1101"/>
        <end position="1578"/>
    </location>
</feature>
<feature type="region of interest" description="Disordered" evidence="4">
    <location>
        <begin position="890"/>
        <end position="947"/>
    </location>
</feature>
<dbReference type="Pfam" id="PF00023">
    <property type="entry name" value="Ank"/>
    <property type="match status" value="1"/>
</dbReference>
<feature type="domain" description="DUF3496" evidence="5">
    <location>
        <begin position="1938"/>
        <end position="2052"/>
    </location>
</feature>
<feature type="compositionally biased region" description="Acidic residues" evidence="4">
    <location>
        <begin position="268"/>
        <end position="280"/>
    </location>
</feature>
<dbReference type="Pfam" id="PF12001">
    <property type="entry name" value="DUF3496"/>
    <property type="match status" value="1"/>
</dbReference>
<dbReference type="InterPro" id="IPR021885">
    <property type="entry name" value="DUF3496"/>
</dbReference>
<feature type="compositionally biased region" description="Basic and acidic residues" evidence="4">
    <location>
        <begin position="817"/>
        <end position="826"/>
    </location>
</feature>
<dbReference type="InterPro" id="IPR050657">
    <property type="entry name" value="Ankyrin_repeat_domain"/>
</dbReference>
<feature type="region of interest" description="Disordered" evidence="4">
    <location>
        <begin position="1326"/>
        <end position="1379"/>
    </location>
</feature>
<feature type="repeat" description="ANK" evidence="2">
    <location>
        <begin position="28"/>
        <end position="60"/>
    </location>
</feature>
<keyword evidence="1 3" id="KW-0175">Coiled coil</keyword>
<protein>
    <recommendedName>
        <fullName evidence="9">Ankyrin repeat domain-containing protein 26</fullName>
    </recommendedName>
</protein>
<dbReference type="PANTHER" id="PTHR24147">
    <property type="entry name" value="ANKYRIN REPEAT DOMAIN 36-RELATED"/>
    <property type="match status" value="1"/>
</dbReference>
<feature type="compositionally biased region" description="Polar residues" evidence="4">
    <location>
        <begin position="463"/>
        <end position="473"/>
    </location>
</feature>
<feature type="compositionally biased region" description="Acidic residues" evidence="4">
    <location>
        <begin position="367"/>
        <end position="377"/>
    </location>
</feature>
<feature type="region of interest" description="Disordered" evidence="4">
    <location>
        <begin position="817"/>
        <end position="843"/>
    </location>
</feature>
<feature type="compositionally biased region" description="Basic and acidic residues" evidence="4">
    <location>
        <begin position="226"/>
        <end position="235"/>
    </location>
</feature>
<feature type="coiled-coil region" evidence="3">
    <location>
        <begin position="1938"/>
        <end position="2014"/>
    </location>
</feature>
<keyword evidence="2" id="KW-0040">ANK repeat</keyword>
<dbReference type="Proteomes" id="UP000824782">
    <property type="component" value="Unassembled WGS sequence"/>
</dbReference>
<feature type="compositionally biased region" description="Polar residues" evidence="4">
    <location>
        <begin position="557"/>
        <end position="583"/>
    </location>
</feature>
<evidence type="ECO:0008006" key="9">
    <source>
        <dbReference type="Google" id="ProtNLM"/>
    </source>
</evidence>
<feature type="compositionally biased region" description="Acidic residues" evidence="4">
    <location>
        <begin position="485"/>
        <end position="497"/>
    </location>
</feature>
<comment type="caution">
    <text evidence="7">The sequence shown here is derived from an EMBL/GenBank/DDBJ whole genome shotgun (WGS) entry which is preliminary data.</text>
</comment>
<feature type="repeat" description="ANK" evidence="2">
    <location>
        <begin position="94"/>
        <end position="126"/>
    </location>
</feature>
<dbReference type="Pfam" id="PF14915">
    <property type="entry name" value="CCDC144C"/>
    <property type="match status" value="1"/>
</dbReference>
<feature type="repeat" description="ANK" evidence="2">
    <location>
        <begin position="61"/>
        <end position="93"/>
    </location>
</feature>
<feature type="region of interest" description="Disordered" evidence="4">
    <location>
        <begin position="549"/>
        <end position="583"/>
    </location>
</feature>
<dbReference type="Gene3D" id="1.25.40.20">
    <property type="entry name" value="Ankyrin repeat-containing domain"/>
    <property type="match status" value="1"/>
</dbReference>
<sequence length="2141" mass="244663">MKAIQCQHETCATVLLDHQADPNIVDVNENAALHLAALIPSMSIAIQLLEHGANINAVNKDGCTPLILAVTENHQEMVELLVKEGADINSRDSSGRTSLMIAASNGHISLVKYLLQNNADSSIKDLTGWTADDYAVNDGHHACSQLIFEHSSKTKHNISPYCGPSKKKGISMFGRPEKTVGGGFTLGSPATDKEGADDLSQAESESSRPSEEPDSWPTSDEDDLDFSPKKTEKPSLKQLLHTKKNIIEKASFTSVQPKGFTLESNSYSEEDSVHDSEDEGSNIQSPPKPFPQAHSFPLPESIKSGSLTKPSQLASAPLIGVHKDESFSDDEDKSAKKPLRADTAHIEKVQASGDGIGRKVALMTELGFEDDDVESPWDSESASESPRKQSASDVAPPSVQTHMQCISEESHEDVYYCPFSKQSRSCKVQDQGWHFRQRDASDNSSAVKLLEAKKSPVLETNKDTTSNQFNITSERNKPDLMADLGLDDADDIEDASDWDSTSHSYKCVANSSPRHKLLENSSPQTHSNKVIPKDTAASHPAFLHSVPEEKTEDYLHSRQNNSQNGPRDLETQNSKTALSNGNQVAKDLNVTSTEHMVMKFSLRKDDMVNETNEVIAQQQLENRTLAKNLDNQESSSESDLPWEEKYENLWVDNEKKEIKSHFKDITAELKQRFGERSKKKKTSSKSNKSQEQSFSGSENVHGHSSKERQTLSSDTPTLGAEPKNVSCIVIQENKSSANHYSFQHHNKMEIGSQECHTVKNEPSTSVKKDNQPSYKFSDSIPPVQKQLGNKLSYTSENVIENISNPSYEILGNMHAERNEPSGKHESISNQFINDSQPQQKGEDVSKDFVYEDPNKNLDRQLDQEMRRFKNEVGMLQMVFLNLTREREQLQKEVGGEKGTNLSKTVESVKLEDASKKPSLRAGPNIQHKDNNEVERSMSSQADDKVSYRKENRLVNGSMLDVFDDSSLSEISQEEDGRSSGKRAEKPKMKVNVADFSESSDTATEDSEMPNSSFKDAMLLIKQLNLDGQDSLKSLKIQNILHEYERIIEKEKGRRALLSREVKKLRKERKEVQQIMEENRELKFLLEHHKVEWESDLNNVRLTLKQEEEKRKSAEMLYDKSKEQLRKKEDQCCKEMEEKQHLELSLRNLELEMRSLKNNMKQVEEERNEAQRLYTQELNTRVFNEGVLNNLKKKNEEEEAKKLKNKHDQILNQSSEANEKEKDLTLRNLTLQEELSTLKVEIENMRSHYQEDESRYMDENEMLKEKIEDLRKDLKMNEETLTQTVIQYNVLKTETAKMCSKIELEKHSKERLETELEAVSSRLNSTLQDLERSQAVKTDTERTLQRERDDWLRSKDKSAHELSNLRESHSTLSQQLSRAESKLNGLENELHRTRLSLQDKTLLYDNAQRDLAQAQSKIRDTEQALQVEKDHNNKNSVKQESMQERLAQITSENMQLRQQLEDVQNKGLIKERAVSDVQDRFTDIFSKLRADTERQVHIVEERNKDLITKSNELREQIYKLETEKVDRESTIRQLQQELADALKKLSMSEASLEVITRYRNDLEEEKQQLQRELEKFRTKLQDLEDQFVQSERRNHQLKNALDDKEREMISAIQKVQEFSASATDSEKAIKQLEEHIQKLEIENARIEATAKQQAGQIESLQKELLESISIRNRLEDLVTNLQSSKIGLEEKLNQNVHKQSALSQSAHDSQNLWEAELKSRSQIGVRLAEFEGLNANLSDQLTVEKKKLKRLADQKKSIEERYDQEMKRNNKLQHEVTELKKLLKTAKKKIKDYEGSEPRRGLKEGSKNYETDSDVLQMKQKIEELSSQMERESRRYIELESANRDLQEEVSTNKKLYKNIEKLERGKRQLEEELSELKRCIDSSKRSQSYLDLYKKEVDERGRQELRHQLEEVNLFLQAHAASQDKLEQMRAESDASIRSQMEHRIQDLESELHRLKNTQMENTSERDSTKQELNRFKELFAEEQKARKSLTSKLERANERLTEANSKLLNERQRNKSLIASTFLNGSMAASPVVDTSPLARLSSSLPFNRSLGLSGGLLNTVGNSLAANQVDSYFTKMQQELEKNIAKELDQANAELEAGSPRISPVGSIAGSLRNLNADQDPVSRATQQYLEVLKKNYMI</sequence>
<dbReference type="EMBL" id="WNYA01000004">
    <property type="protein sequence ID" value="KAG8577523.1"/>
    <property type="molecule type" value="Genomic_DNA"/>
</dbReference>
<dbReference type="SMART" id="SM00248">
    <property type="entry name" value="ANK"/>
    <property type="match status" value="4"/>
</dbReference>
<feature type="coiled-coil region" evidence="3">
    <location>
        <begin position="1733"/>
        <end position="1886"/>
    </location>
</feature>
<dbReference type="PROSITE" id="PS50088">
    <property type="entry name" value="ANK_REPEAT"/>
    <property type="match status" value="3"/>
</dbReference>
<name>A0AAV7BZ69_ENGPU</name>
<feature type="compositionally biased region" description="Basic and acidic residues" evidence="4">
    <location>
        <begin position="700"/>
        <end position="709"/>
    </location>
</feature>
<feature type="coiled-coil region" evidence="3">
    <location>
        <begin position="1495"/>
        <end position="1690"/>
    </location>
</feature>
<feature type="compositionally biased region" description="Basic and acidic residues" evidence="4">
    <location>
        <begin position="974"/>
        <end position="987"/>
    </location>
</feature>
<feature type="region of interest" description="Disordered" evidence="4">
    <location>
        <begin position="755"/>
        <end position="781"/>
    </location>
</feature>
<keyword evidence="8" id="KW-1185">Reference proteome</keyword>
<feature type="region of interest" description="Disordered" evidence="4">
    <location>
        <begin position="673"/>
        <end position="721"/>
    </location>
</feature>
<evidence type="ECO:0000256" key="1">
    <source>
        <dbReference type="ARBA" id="ARBA00023054"/>
    </source>
</evidence>
<dbReference type="SUPFAM" id="SSF57997">
    <property type="entry name" value="Tropomyosin"/>
    <property type="match status" value="1"/>
</dbReference>
<feature type="region of interest" description="Disordered" evidence="4">
    <location>
        <begin position="965"/>
        <end position="1009"/>
    </location>
</feature>
<feature type="region of interest" description="Disordered" evidence="4">
    <location>
        <begin position="255"/>
        <end position="343"/>
    </location>
</feature>
<evidence type="ECO:0000256" key="3">
    <source>
        <dbReference type="SAM" id="Coils"/>
    </source>
</evidence>
<feature type="region of interest" description="Disordered" evidence="4">
    <location>
        <begin position="178"/>
        <end position="237"/>
    </location>
</feature>
<dbReference type="PANTHER" id="PTHR24147:SF53">
    <property type="entry name" value="ANKYRIN REPEAT DOMAIN 26"/>
    <property type="match status" value="1"/>
</dbReference>
<dbReference type="InterPro" id="IPR036770">
    <property type="entry name" value="Ankyrin_rpt-contain_sf"/>
</dbReference>